<protein>
    <recommendedName>
        <fullName evidence="4">Glycosyltransferase 2-like domain-containing protein</fullName>
    </recommendedName>
</protein>
<dbReference type="InterPro" id="IPR029044">
    <property type="entry name" value="Nucleotide-diphossugar_trans"/>
</dbReference>
<evidence type="ECO:0000313" key="6">
    <source>
        <dbReference type="Proteomes" id="UP000031465"/>
    </source>
</evidence>
<comment type="caution">
    <text evidence="5">The sequence shown here is derived from an EMBL/GenBank/DDBJ whole genome shotgun (WGS) entry which is preliminary data.</text>
</comment>
<dbReference type="PANTHER" id="PTHR43179">
    <property type="entry name" value="RHAMNOSYLTRANSFERASE WBBL"/>
    <property type="match status" value="1"/>
</dbReference>
<keyword evidence="2" id="KW-0328">Glycosyltransferase</keyword>
<accession>A0A0C1H9L5</accession>
<dbReference type="AlphaFoldDB" id="A0A0C1H9L5"/>
<dbReference type="InterPro" id="IPR001173">
    <property type="entry name" value="Glyco_trans_2-like"/>
</dbReference>
<evidence type="ECO:0000313" key="5">
    <source>
        <dbReference type="EMBL" id="KIC74029.1"/>
    </source>
</evidence>
<comment type="similarity">
    <text evidence="1">Belongs to the glycosyltransferase 2 family.</text>
</comment>
<proteinExistence type="inferred from homology"/>
<dbReference type="EMBL" id="JSAN01000016">
    <property type="protein sequence ID" value="KIC74029.1"/>
    <property type="molecule type" value="Genomic_DNA"/>
</dbReference>
<name>A0A0C1H9L5_9BACT</name>
<dbReference type="Pfam" id="PF00535">
    <property type="entry name" value="Glycos_transf_2"/>
    <property type="match status" value="1"/>
</dbReference>
<evidence type="ECO:0000256" key="3">
    <source>
        <dbReference type="ARBA" id="ARBA00022679"/>
    </source>
</evidence>
<dbReference type="GO" id="GO:0016757">
    <property type="term" value="F:glycosyltransferase activity"/>
    <property type="evidence" value="ECO:0007669"/>
    <property type="project" value="UniProtKB-KW"/>
</dbReference>
<feature type="domain" description="Glycosyltransferase 2-like" evidence="4">
    <location>
        <begin position="18"/>
        <end position="122"/>
    </location>
</feature>
<organism evidence="5 6">
    <name type="scientific">Candidatus Protochlamydia amoebophila</name>
    <dbReference type="NCBI Taxonomy" id="362787"/>
    <lineage>
        <taxon>Bacteria</taxon>
        <taxon>Pseudomonadati</taxon>
        <taxon>Chlamydiota</taxon>
        <taxon>Chlamydiia</taxon>
        <taxon>Parachlamydiales</taxon>
        <taxon>Parachlamydiaceae</taxon>
        <taxon>Candidatus Protochlamydia</taxon>
    </lineage>
</organism>
<evidence type="ECO:0000256" key="1">
    <source>
        <dbReference type="ARBA" id="ARBA00006739"/>
    </source>
</evidence>
<dbReference type="PATRIC" id="fig|362787.3.peg.219"/>
<keyword evidence="3" id="KW-0808">Transferase</keyword>
<sequence>MAELRKENLNQKKFCAAIIVTHNSQECLSLCMKALFAQTRLLDLIVIIDSGSTDASYLKLDYLSDPSVKICLLKSNVGFCQGNNIGLSYIPSDTDYLLFLNPDTFLTPHFIQDALALMDKEAFEKVAAVSGWLLGFDLEHQQETGNIDSSGIFRSWYGRWFDRYQGERYREDWKGGVEFVPALCGALMFCRYSALESVLLGPNQIMDPSFYMYKEDIDLSVRLRQQGWVLGFDPQLKAYHCRGWKKDRTKVARHFRLISARNEMKLYRRMKSPFYLYAVLKYSMVKIFDL</sequence>
<reference evidence="5 6" key="1">
    <citation type="journal article" date="2014" name="Mol. Biol. Evol.">
        <title>Massive expansion of Ubiquitination-related gene families within the Chlamydiae.</title>
        <authorList>
            <person name="Domman D."/>
            <person name="Collingro A."/>
            <person name="Lagkouvardos I."/>
            <person name="Gehre L."/>
            <person name="Weinmaier T."/>
            <person name="Rattei T."/>
            <person name="Subtil A."/>
            <person name="Horn M."/>
        </authorList>
    </citation>
    <scope>NUCLEOTIDE SEQUENCE [LARGE SCALE GENOMIC DNA]</scope>
    <source>
        <strain evidence="5 6">EI2</strain>
    </source>
</reference>
<gene>
    <name evidence="5" type="ORF">DB44_AR00120</name>
</gene>
<evidence type="ECO:0000256" key="2">
    <source>
        <dbReference type="ARBA" id="ARBA00022676"/>
    </source>
</evidence>
<dbReference type="PANTHER" id="PTHR43179:SF12">
    <property type="entry name" value="GALACTOFURANOSYLTRANSFERASE GLFT2"/>
    <property type="match status" value="1"/>
</dbReference>
<dbReference type="Proteomes" id="UP000031465">
    <property type="component" value="Unassembled WGS sequence"/>
</dbReference>
<evidence type="ECO:0000259" key="4">
    <source>
        <dbReference type="Pfam" id="PF00535"/>
    </source>
</evidence>
<dbReference type="Gene3D" id="3.90.550.10">
    <property type="entry name" value="Spore Coat Polysaccharide Biosynthesis Protein SpsA, Chain A"/>
    <property type="match status" value="1"/>
</dbReference>
<dbReference type="SUPFAM" id="SSF53448">
    <property type="entry name" value="Nucleotide-diphospho-sugar transferases"/>
    <property type="match status" value="1"/>
</dbReference>